<organism evidence="2 3">
    <name type="scientific">Psophocarpus tetragonolobus</name>
    <name type="common">Winged bean</name>
    <name type="synonym">Dolichos tetragonolobus</name>
    <dbReference type="NCBI Taxonomy" id="3891"/>
    <lineage>
        <taxon>Eukaryota</taxon>
        <taxon>Viridiplantae</taxon>
        <taxon>Streptophyta</taxon>
        <taxon>Embryophyta</taxon>
        <taxon>Tracheophyta</taxon>
        <taxon>Spermatophyta</taxon>
        <taxon>Magnoliopsida</taxon>
        <taxon>eudicotyledons</taxon>
        <taxon>Gunneridae</taxon>
        <taxon>Pentapetalae</taxon>
        <taxon>rosids</taxon>
        <taxon>fabids</taxon>
        <taxon>Fabales</taxon>
        <taxon>Fabaceae</taxon>
        <taxon>Papilionoideae</taxon>
        <taxon>50 kb inversion clade</taxon>
        <taxon>NPAAA clade</taxon>
        <taxon>indigoferoid/millettioid clade</taxon>
        <taxon>Phaseoleae</taxon>
        <taxon>Psophocarpus</taxon>
    </lineage>
</organism>
<reference evidence="2 3" key="1">
    <citation type="submission" date="2024-01" db="EMBL/GenBank/DDBJ databases">
        <title>The genomes of 5 underutilized Papilionoideae crops provide insights into root nodulation and disease resistanc.</title>
        <authorList>
            <person name="Jiang F."/>
        </authorList>
    </citation>
    <scope>NUCLEOTIDE SEQUENCE [LARGE SCALE GENOMIC DNA]</scope>
    <source>
        <strain evidence="2">DUOXIRENSHENG_FW03</strain>
        <tissue evidence="2">Leaves</tissue>
    </source>
</reference>
<feature type="region of interest" description="Disordered" evidence="1">
    <location>
        <begin position="96"/>
        <end position="115"/>
    </location>
</feature>
<evidence type="ECO:0000313" key="2">
    <source>
        <dbReference type="EMBL" id="KAK7405518.1"/>
    </source>
</evidence>
<protein>
    <submittedName>
        <fullName evidence="2">Uncharacterized protein</fullName>
    </submittedName>
</protein>
<feature type="compositionally biased region" description="Polar residues" evidence="1">
    <location>
        <begin position="106"/>
        <end position="115"/>
    </location>
</feature>
<evidence type="ECO:0000256" key="1">
    <source>
        <dbReference type="SAM" id="MobiDB-lite"/>
    </source>
</evidence>
<comment type="caution">
    <text evidence="2">The sequence shown here is derived from an EMBL/GenBank/DDBJ whole genome shotgun (WGS) entry which is preliminary data.</text>
</comment>
<dbReference type="EMBL" id="JAYMYS010000002">
    <property type="protein sequence ID" value="KAK7405518.1"/>
    <property type="molecule type" value="Genomic_DNA"/>
</dbReference>
<dbReference type="Proteomes" id="UP001386955">
    <property type="component" value="Unassembled WGS sequence"/>
</dbReference>
<keyword evidence="3" id="KW-1185">Reference proteome</keyword>
<sequence>MAHIWTQITCMDLFPCHQKLRLQFLIMGLGKKLVATKNETNLPRTLKNAVPRDMHKALNSSGSRFMILPQEYADQCDFPLQDQYTSVPKLTAKLHDFAGSQRRTTRTNGPSNSQE</sequence>
<proteinExistence type="predicted"/>
<dbReference type="AlphaFoldDB" id="A0AAN9XRU1"/>
<evidence type="ECO:0000313" key="3">
    <source>
        <dbReference type="Proteomes" id="UP001386955"/>
    </source>
</evidence>
<name>A0AAN9XRU1_PSOTE</name>
<gene>
    <name evidence="2" type="ORF">VNO78_06895</name>
</gene>
<accession>A0AAN9XRU1</accession>